<feature type="domain" description="MmeI-like target recognition" evidence="5">
    <location>
        <begin position="500"/>
        <end position="681"/>
    </location>
</feature>
<dbReference type="InterPro" id="IPR002052">
    <property type="entry name" value="DNA_methylase_N6_adenine_CS"/>
</dbReference>
<dbReference type="RefSeq" id="WP_098063194.1">
    <property type="nucleotide sequence ID" value="NZ_PDEP01000015.1"/>
</dbReference>
<dbReference type="EMBL" id="PDEP01000015">
    <property type="protein sequence ID" value="PEN05243.1"/>
    <property type="molecule type" value="Genomic_DNA"/>
</dbReference>
<dbReference type="InterPro" id="IPR046820">
    <property type="entry name" value="MmeI_TRD"/>
</dbReference>
<dbReference type="GO" id="GO:0032259">
    <property type="term" value="P:methylation"/>
    <property type="evidence" value="ECO:0007669"/>
    <property type="project" value="UniProtKB-KW"/>
</dbReference>
<gene>
    <name evidence="7" type="ORF">CRI93_13620</name>
</gene>
<name>A0A2H3NJ13_9BACT</name>
<evidence type="ECO:0000256" key="2">
    <source>
        <dbReference type="ARBA" id="ARBA00022603"/>
    </source>
</evidence>
<evidence type="ECO:0000313" key="7">
    <source>
        <dbReference type="EMBL" id="PEN05243.1"/>
    </source>
</evidence>
<keyword evidence="8" id="KW-1185">Reference proteome</keyword>
<dbReference type="OrthoDB" id="32195at2"/>
<dbReference type="Pfam" id="PF20466">
    <property type="entry name" value="MmeI_TRD"/>
    <property type="match status" value="1"/>
</dbReference>
<evidence type="ECO:0000256" key="3">
    <source>
        <dbReference type="ARBA" id="ARBA00022679"/>
    </source>
</evidence>
<dbReference type="EC" id="2.1.1.72" evidence="1"/>
<dbReference type="PANTHER" id="PTHR33841:SF1">
    <property type="entry name" value="DNA METHYLTRANSFERASE A"/>
    <property type="match status" value="1"/>
</dbReference>
<dbReference type="GO" id="GO:0009007">
    <property type="term" value="F:site-specific DNA-methyltransferase (adenine-specific) activity"/>
    <property type="evidence" value="ECO:0007669"/>
    <property type="project" value="UniProtKB-EC"/>
</dbReference>
<keyword evidence="2 7" id="KW-0489">Methyltransferase</keyword>
<dbReference type="GO" id="GO:0003676">
    <property type="term" value="F:nucleic acid binding"/>
    <property type="evidence" value="ECO:0007669"/>
    <property type="project" value="InterPro"/>
</dbReference>
<dbReference type="Proteomes" id="UP000221024">
    <property type="component" value="Unassembled WGS sequence"/>
</dbReference>
<evidence type="ECO:0000259" key="6">
    <source>
        <dbReference type="Pfam" id="PF20473"/>
    </source>
</evidence>
<sequence length="889" mass="99688">MLNQYRGHLDTFPQALEHLWTTMDEGGFEPSFQTTIQRFNGQLFAEAEALPVSEAQLELLIDAALADWSEVEPAIFGTLLERALDPRERHKLGAHFTPRAYVERLVVPTVIAPLRSEFEAAQTAAVALEANGNEAKAREQIVQFHRRLCSVRILDPACGSGNFLYVTLEHLKRLEAEVLDALHDYAGQQSLDMTGGYRVSPEQLLGLEVNPRAAAIADVVLWIGYLQWHFRTYGDAERLDAPILKSYNNIRHQDAVLAYDEKEPRTADDGTPVTRWDRRTYKEDPTTGEMVPDPDAQEPVYDYTNPRPAHWPEADFIVGNPPFIGAKDMREALGDGYTEALRDAYYRKVRQSADFVMFWWYKAAKAVRGKLDGWDASAERFGLITTNSIRQTFNRKVMEKQIKASTPVSLVFAIPDHPWVASTDGSDVRIAMTVGAVTDQKGTLQTVTREEQSTGIHWDVELDERIGNILPDLTIGADIAGAEPLEANEDISGVGVMLAGSGFIVEKEKAHALGLGEIDGLENHIRPYRNGRDLAQESRDVMVIDLYGLEAEEVRNRFPAVYQHVKEHVKPEREQNRRKSRRENWWIFGEPISTLRPAFEDIERYIATPEVAKHRFFQFLNSAILPDKKLVAITLSDAFHLGVLSSRIHVLWSLAAGGRLGVGNDPVYVKTQCFDPFPFPAASEAQKARIRKLGEQLDRHRKERLAAHDGLTMTGLYNVLDKERAGESLTDDERQIHEQGLVGLLKELHDDLDAAVADAYGWPADLPEDAILQRLVDLNAERRAEEEQGHIRYLRPAYQDPDATTQAALDLEIELSGDGAPVEPLPWPGTLAERAQLVRQVVEQTGDPLTPEQVARHFHRAPRAKVRDLLDTLATLGHLTPTDDGAFVG</sequence>
<evidence type="ECO:0000256" key="1">
    <source>
        <dbReference type="ARBA" id="ARBA00011900"/>
    </source>
</evidence>
<dbReference type="SUPFAM" id="SSF53335">
    <property type="entry name" value="S-adenosyl-L-methionine-dependent methyltransferases"/>
    <property type="match status" value="1"/>
</dbReference>
<dbReference type="Gene3D" id="3.40.50.150">
    <property type="entry name" value="Vaccinia Virus protein VP39"/>
    <property type="match status" value="1"/>
</dbReference>
<dbReference type="InterPro" id="IPR050953">
    <property type="entry name" value="N4_N6_ade-DNA_methylase"/>
</dbReference>
<evidence type="ECO:0000313" key="8">
    <source>
        <dbReference type="Proteomes" id="UP000221024"/>
    </source>
</evidence>
<dbReference type="AlphaFoldDB" id="A0A2H3NJ13"/>
<evidence type="ECO:0000259" key="5">
    <source>
        <dbReference type="Pfam" id="PF20466"/>
    </source>
</evidence>
<reference evidence="7 8" key="1">
    <citation type="submission" date="2017-10" db="EMBL/GenBank/DDBJ databases">
        <title>Draft genome of Longimonas halophila.</title>
        <authorList>
            <person name="Goh K.M."/>
            <person name="Shamsir M.S."/>
            <person name="Lim S.W."/>
        </authorList>
    </citation>
    <scope>NUCLEOTIDE SEQUENCE [LARGE SCALE GENOMIC DNA]</scope>
    <source>
        <strain evidence="7 8">KCTC 42399</strain>
    </source>
</reference>
<comment type="caution">
    <text evidence="7">The sequence shown here is derived from an EMBL/GenBank/DDBJ whole genome shotgun (WGS) entry which is preliminary data.</text>
</comment>
<evidence type="ECO:0000256" key="4">
    <source>
        <dbReference type="ARBA" id="ARBA00047942"/>
    </source>
</evidence>
<feature type="domain" description="MmeI-like DNA-methyltransferase" evidence="6">
    <location>
        <begin position="136"/>
        <end position="435"/>
    </location>
</feature>
<dbReference type="Pfam" id="PF20473">
    <property type="entry name" value="MmeI_Mtase"/>
    <property type="match status" value="1"/>
</dbReference>
<keyword evidence="3 7" id="KW-0808">Transferase</keyword>
<dbReference type="PRINTS" id="PR00507">
    <property type="entry name" value="N12N6MTFRASE"/>
</dbReference>
<dbReference type="InterPro" id="IPR046816">
    <property type="entry name" value="MmeI_Mtase"/>
</dbReference>
<organism evidence="7 8">
    <name type="scientific">Longimonas halophila</name>
    <dbReference type="NCBI Taxonomy" id="1469170"/>
    <lineage>
        <taxon>Bacteria</taxon>
        <taxon>Pseudomonadati</taxon>
        <taxon>Rhodothermota</taxon>
        <taxon>Rhodothermia</taxon>
        <taxon>Rhodothermales</taxon>
        <taxon>Salisaetaceae</taxon>
        <taxon>Longimonas</taxon>
    </lineage>
</organism>
<dbReference type="PANTHER" id="PTHR33841">
    <property type="entry name" value="DNA METHYLTRANSFERASE YEEA-RELATED"/>
    <property type="match status" value="1"/>
</dbReference>
<dbReference type="PROSITE" id="PS00092">
    <property type="entry name" value="N6_MTASE"/>
    <property type="match status" value="1"/>
</dbReference>
<accession>A0A2H3NJ13</accession>
<proteinExistence type="predicted"/>
<comment type="catalytic activity">
    <reaction evidence="4">
        <text>a 2'-deoxyadenosine in DNA + S-adenosyl-L-methionine = an N(6)-methyl-2'-deoxyadenosine in DNA + S-adenosyl-L-homocysteine + H(+)</text>
        <dbReference type="Rhea" id="RHEA:15197"/>
        <dbReference type="Rhea" id="RHEA-COMP:12418"/>
        <dbReference type="Rhea" id="RHEA-COMP:12419"/>
        <dbReference type="ChEBI" id="CHEBI:15378"/>
        <dbReference type="ChEBI" id="CHEBI:57856"/>
        <dbReference type="ChEBI" id="CHEBI:59789"/>
        <dbReference type="ChEBI" id="CHEBI:90615"/>
        <dbReference type="ChEBI" id="CHEBI:90616"/>
        <dbReference type="EC" id="2.1.1.72"/>
    </reaction>
</comment>
<protein>
    <recommendedName>
        <fullName evidence="1">site-specific DNA-methyltransferase (adenine-specific)</fullName>
        <ecNumber evidence="1">2.1.1.72</ecNumber>
    </recommendedName>
</protein>
<dbReference type="InterPro" id="IPR029063">
    <property type="entry name" value="SAM-dependent_MTases_sf"/>
</dbReference>